<dbReference type="Proteomes" id="UP000002051">
    <property type="component" value="Chromosome 4"/>
</dbReference>
<dbReference type="InterPro" id="IPR053781">
    <property type="entry name" value="F-box_AtFBL13-like"/>
</dbReference>
<evidence type="ECO:0000313" key="3">
    <source>
        <dbReference type="EnsemblPlants" id="AES87279"/>
    </source>
</evidence>
<sequence length="463" mass="53309">MVQKFKFDPGNKVEVNIDRGGGIYCSWFTATIVRWVSSDKLLVEYDDMDVKPTDVGLHQLRPVPTPESDDWEVKIRDKVEAFRKHRWWEGLGRDVFTYIINAINIYTSCLSNQELKRQRQENRISELPDCILLHILRFLEAQDAVQTCILSKRWKDLCKRVTTLTYTRSGVTSSNAFEQFMSWVLSNRDHSYSLLNLTINAWMRGGEEELYKLININPLLSLKINGYGKCPKSELLPLIFGSHSLTFLDLCYSRNNTDTKCPKSLHLPALRTLHLKYFKFVATHNHCADPFQNCHVLNILVLDSCSLIEDAQVLCISNQTLSNLTISSVLAEQYSLSTPRLSSFTIGHCPIFQKLLSSTCNLSFLQQVNMYDFSNNAEALIFLNWLQVLANVKILKFGYSVIDTIQKVFLLNPTSKNLQPPRFVRLELFIVHKAPYACEEQEIMEVVEHLLQNTTLMPRVDII</sequence>
<dbReference type="Pfam" id="PF05641">
    <property type="entry name" value="Agenet"/>
    <property type="match status" value="1"/>
</dbReference>
<dbReference type="Gene3D" id="1.20.1280.50">
    <property type="match status" value="1"/>
</dbReference>
<evidence type="ECO:0000259" key="1">
    <source>
        <dbReference type="PROSITE" id="PS50181"/>
    </source>
</evidence>
<accession>G7JDF1</accession>
<evidence type="ECO:0000313" key="4">
    <source>
        <dbReference type="Proteomes" id="UP000002051"/>
    </source>
</evidence>
<dbReference type="EnsemblPlants" id="AES87279">
    <property type="protein sequence ID" value="AES87279"/>
    <property type="gene ID" value="MTR_4g023670"/>
</dbReference>
<name>G7JDF1_MEDTR</name>
<feature type="domain" description="F-box" evidence="1">
    <location>
        <begin position="121"/>
        <end position="169"/>
    </location>
</feature>
<dbReference type="EMBL" id="CM001220">
    <property type="protein sequence ID" value="AES87279.1"/>
    <property type="molecule type" value="Genomic_DNA"/>
</dbReference>
<protein>
    <submittedName>
        <fullName evidence="2">Agenet domain protein</fullName>
    </submittedName>
</protein>
<dbReference type="SUPFAM" id="SSF52047">
    <property type="entry name" value="RNI-like"/>
    <property type="match status" value="1"/>
</dbReference>
<dbReference type="PANTHER" id="PTHR32212:SF385">
    <property type="entry name" value="F-BOX_RNI_FBD-LIKE DOMAIN PROTEIN"/>
    <property type="match status" value="1"/>
</dbReference>
<dbReference type="InterPro" id="IPR008395">
    <property type="entry name" value="Agenet-like_dom"/>
</dbReference>
<dbReference type="PROSITE" id="PS50181">
    <property type="entry name" value="FBOX"/>
    <property type="match status" value="1"/>
</dbReference>
<reference evidence="3" key="3">
    <citation type="submission" date="2015-04" db="UniProtKB">
        <authorList>
            <consortium name="EnsemblPlants"/>
        </authorList>
    </citation>
    <scope>IDENTIFICATION</scope>
    <source>
        <strain evidence="3">cv. Jemalong A17</strain>
    </source>
</reference>
<dbReference type="InterPro" id="IPR001810">
    <property type="entry name" value="F-box_dom"/>
</dbReference>
<proteinExistence type="predicted"/>
<dbReference type="AlphaFoldDB" id="G7JDF1"/>
<dbReference type="SUPFAM" id="SSF81383">
    <property type="entry name" value="F-box domain"/>
    <property type="match status" value="1"/>
</dbReference>
<dbReference type="HOGENOM" id="CLU_010721_2_0_1"/>
<reference evidence="2 4" key="1">
    <citation type="journal article" date="2011" name="Nature">
        <title>The Medicago genome provides insight into the evolution of rhizobial symbioses.</title>
        <authorList>
            <person name="Young N.D."/>
            <person name="Debelle F."/>
            <person name="Oldroyd G.E."/>
            <person name="Geurts R."/>
            <person name="Cannon S.B."/>
            <person name="Udvardi M.K."/>
            <person name="Benedito V.A."/>
            <person name="Mayer K.F."/>
            <person name="Gouzy J."/>
            <person name="Schoof H."/>
            <person name="Van de Peer Y."/>
            <person name="Proost S."/>
            <person name="Cook D.R."/>
            <person name="Meyers B.C."/>
            <person name="Spannagl M."/>
            <person name="Cheung F."/>
            <person name="De Mita S."/>
            <person name="Krishnakumar V."/>
            <person name="Gundlach H."/>
            <person name="Zhou S."/>
            <person name="Mudge J."/>
            <person name="Bharti A.K."/>
            <person name="Murray J.D."/>
            <person name="Naoumkina M.A."/>
            <person name="Rosen B."/>
            <person name="Silverstein K.A."/>
            <person name="Tang H."/>
            <person name="Rombauts S."/>
            <person name="Zhao P.X."/>
            <person name="Zhou P."/>
            <person name="Barbe V."/>
            <person name="Bardou P."/>
            <person name="Bechner M."/>
            <person name="Bellec A."/>
            <person name="Berger A."/>
            <person name="Berges H."/>
            <person name="Bidwell S."/>
            <person name="Bisseling T."/>
            <person name="Choisne N."/>
            <person name="Couloux A."/>
            <person name="Denny R."/>
            <person name="Deshpande S."/>
            <person name="Dai X."/>
            <person name="Doyle J.J."/>
            <person name="Dudez A.M."/>
            <person name="Farmer A.D."/>
            <person name="Fouteau S."/>
            <person name="Franken C."/>
            <person name="Gibelin C."/>
            <person name="Gish J."/>
            <person name="Goldstein S."/>
            <person name="Gonzalez A.J."/>
            <person name="Green P.J."/>
            <person name="Hallab A."/>
            <person name="Hartog M."/>
            <person name="Hua A."/>
            <person name="Humphray S.J."/>
            <person name="Jeong D.H."/>
            <person name="Jing Y."/>
            <person name="Jocker A."/>
            <person name="Kenton S.M."/>
            <person name="Kim D.J."/>
            <person name="Klee K."/>
            <person name="Lai H."/>
            <person name="Lang C."/>
            <person name="Lin S."/>
            <person name="Macmil S.L."/>
            <person name="Magdelenat G."/>
            <person name="Matthews L."/>
            <person name="McCorrison J."/>
            <person name="Monaghan E.L."/>
            <person name="Mun J.H."/>
            <person name="Najar F.Z."/>
            <person name="Nicholson C."/>
            <person name="Noirot C."/>
            <person name="O'Bleness M."/>
            <person name="Paule C.R."/>
            <person name="Poulain J."/>
            <person name="Prion F."/>
            <person name="Qin B."/>
            <person name="Qu C."/>
            <person name="Retzel E.F."/>
            <person name="Riddle C."/>
            <person name="Sallet E."/>
            <person name="Samain S."/>
            <person name="Samson N."/>
            <person name="Sanders I."/>
            <person name="Saurat O."/>
            <person name="Scarpelli C."/>
            <person name="Schiex T."/>
            <person name="Segurens B."/>
            <person name="Severin A.J."/>
            <person name="Sherrier D.J."/>
            <person name="Shi R."/>
            <person name="Sims S."/>
            <person name="Singer S.R."/>
            <person name="Sinharoy S."/>
            <person name="Sterck L."/>
            <person name="Viollet A."/>
            <person name="Wang B.B."/>
            <person name="Wang K."/>
            <person name="Wang M."/>
            <person name="Wang X."/>
            <person name="Warfsmann J."/>
            <person name="Weissenbach J."/>
            <person name="White D.D."/>
            <person name="White J.D."/>
            <person name="Wiley G.B."/>
            <person name="Wincker P."/>
            <person name="Xing Y."/>
            <person name="Yang L."/>
            <person name="Yao Z."/>
            <person name="Ying F."/>
            <person name="Zhai J."/>
            <person name="Zhou L."/>
            <person name="Zuber A."/>
            <person name="Denarie J."/>
            <person name="Dixon R.A."/>
            <person name="May G.D."/>
            <person name="Schwartz D.C."/>
            <person name="Rogers J."/>
            <person name="Quetier F."/>
            <person name="Town C.D."/>
            <person name="Roe B.A."/>
        </authorList>
    </citation>
    <scope>NUCLEOTIDE SEQUENCE [LARGE SCALE GENOMIC DNA]</scope>
    <source>
        <strain evidence="2">A17</strain>
        <strain evidence="3 4">cv. Jemalong A17</strain>
    </source>
</reference>
<dbReference type="PANTHER" id="PTHR32212">
    <property type="entry name" value="CYCLIN-LIKE F-BOX"/>
    <property type="match status" value="1"/>
</dbReference>
<dbReference type="PaxDb" id="3880-AES87279"/>
<dbReference type="InterPro" id="IPR036047">
    <property type="entry name" value="F-box-like_dom_sf"/>
</dbReference>
<dbReference type="OMA" id="APYACEE"/>
<reference evidence="2 4" key="2">
    <citation type="journal article" date="2014" name="BMC Genomics">
        <title>An improved genome release (version Mt4.0) for the model legume Medicago truncatula.</title>
        <authorList>
            <person name="Tang H."/>
            <person name="Krishnakumar V."/>
            <person name="Bidwell S."/>
            <person name="Rosen B."/>
            <person name="Chan A."/>
            <person name="Zhou S."/>
            <person name="Gentzbittel L."/>
            <person name="Childs K.L."/>
            <person name="Yandell M."/>
            <person name="Gundlach H."/>
            <person name="Mayer K.F."/>
            <person name="Schwartz D.C."/>
            <person name="Town C.D."/>
        </authorList>
    </citation>
    <scope>GENOME REANNOTATION</scope>
    <source>
        <strain evidence="3 4">cv. Jemalong A17</strain>
    </source>
</reference>
<dbReference type="CDD" id="cd22160">
    <property type="entry name" value="F-box_AtFBL13-like"/>
    <property type="match status" value="1"/>
</dbReference>
<dbReference type="Pfam" id="PF00646">
    <property type="entry name" value="F-box"/>
    <property type="match status" value="1"/>
</dbReference>
<organism evidence="2 4">
    <name type="scientific">Medicago truncatula</name>
    <name type="common">Barrel medic</name>
    <name type="synonym">Medicago tribuloides</name>
    <dbReference type="NCBI Taxonomy" id="3880"/>
    <lineage>
        <taxon>Eukaryota</taxon>
        <taxon>Viridiplantae</taxon>
        <taxon>Streptophyta</taxon>
        <taxon>Embryophyta</taxon>
        <taxon>Tracheophyta</taxon>
        <taxon>Spermatophyta</taxon>
        <taxon>Magnoliopsida</taxon>
        <taxon>eudicotyledons</taxon>
        <taxon>Gunneridae</taxon>
        <taxon>Pentapetalae</taxon>
        <taxon>rosids</taxon>
        <taxon>fabids</taxon>
        <taxon>Fabales</taxon>
        <taxon>Fabaceae</taxon>
        <taxon>Papilionoideae</taxon>
        <taxon>50 kb inversion clade</taxon>
        <taxon>NPAAA clade</taxon>
        <taxon>Hologalegina</taxon>
        <taxon>IRL clade</taxon>
        <taxon>Trifolieae</taxon>
        <taxon>Medicago</taxon>
    </lineage>
</organism>
<evidence type="ECO:0000313" key="2">
    <source>
        <dbReference type="EMBL" id="AES87279.1"/>
    </source>
</evidence>
<gene>
    <name evidence="2" type="ordered locus">MTR_4g023670</name>
</gene>
<keyword evidence="4" id="KW-1185">Reference proteome</keyword>